<evidence type="ECO:0000256" key="4">
    <source>
        <dbReference type="ARBA" id="ARBA00017114"/>
    </source>
</evidence>
<dbReference type="OrthoDB" id="5963188at2759"/>
<evidence type="ECO:0000256" key="1">
    <source>
        <dbReference type="ARBA" id="ARBA00001946"/>
    </source>
</evidence>
<organism evidence="19 20">
    <name type="scientific">Sistotremastrum suecicum HHB10207 ss-3</name>
    <dbReference type="NCBI Taxonomy" id="1314776"/>
    <lineage>
        <taxon>Eukaryota</taxon>
        <taxon>Fungi</taxon>
        <taxon>Dikarya</taxon>
        <taxon>Basidiomycota</taxon>
        <taxon>Agaricomycotina</taxon>
        <taxon>Agaricomycetes</taxon>
        <taxon>Sistotremastrales</taxon>
        <taxon>Sistotremastraceae</taxon>
        <taxon>Sistotremastrum</taxon>
    </lineage>
</organism>
<comment type="subcellular location">
    <subcellularLocation>
        <location evidence="2 16">Nucleus</location>
    </subcellularLocation>
</comment>
<keyword evidence="7 16" id="KW-0255">Endonuclease</keyword>
<feature type="domain" description="ERCC4" evidence="18">
    <location>
        <begin position="519"/>
        <end position="616"/>
    </location>
</feature>
<dbReference type="InterPro" id="IPR047416">
    <property type="entry name" value="XPF_nuclease_Mus81"/>
</dbReference>
<evidence type="ECO:0000256" key="3">
    <source>
        <dbReference type="ARBA" id="ARBA00010015"/>
    </source>
</evidence>
<proteinExistence type="inferred from homology"/>
<evidence type="ECO:0000256" key="7">
    <source>
        <dbReference type="ARBA" id="ARBA00022759"/>
    </source>
</evidence>
<feature type="region of interest" description="Disordered" evidence="17">
    <location>
        <begin position="410"/>
        <end position="450"/>
    </location>
</feature>
<dbReference type="GO" id="GO:0003677">
    <property type="term" value="F:DNA binding"/>
    <property type="evidence" value="ECO:0007669"/>
    <property type="project" value="UniProtKB-UniRule"/>
</dbReference>
<evidence type="ECO:0000256" key="15">
    <source>
        <dbReference type="ARBA" id="ARBA00058015"/>
    </source>
</evidence>
<dbReference type="FunFam" id="3.40.50.10130:FF:000005">
    <property type="entry name" value="crossover junction endonuclease MUS81 isoform X1"/>
    <property type="match status" value="1"/>
</dbReference>
<evidence type="ECO:0000256" key="6">
    <source>
        <dbReference type="ARBA" id="ARBA00022723"/>
    </source>
</evidence>
<keyword evidence="8 16" id="KW-0227">DNA damage</keyword>
<dbReference type="GO" id="GO:0006308">
    <property type="term" value="P:DNA catabolic process"/>
    <property type="evidence" value="ECO:0007669"/>
    <property type="project" value="UniProtKB-UniRule"/>
</dbReference>
<dbReference type="GO" id="GO:0046872">
    <property type="term" value="F:metal ion binding"/>
    <property type="evidence" value="ECO:0007669"/>
    <property type="project" value="UniProtKB-UniRule"/>
</dbReference>
<name>A0A166IZU3_9AGAM</name>
<dbReference type="AlphaFoldDB" id="A0A166IZU3"/>
<keyword evidence="12 16" id="KW-0234">DNA repair</keyword>
<dbReference type="GO" id="GO:0000712">
    <property type="term" value="P:resolution of meiotic recombination intermediates"/>
    <property type="evidence" value="ECO:0007669"/>
    <property type="project" value="TreeGrafter"/>
</dbReference>
<keyword evidence="6 16" id="KW-0479">Metal-binding</keyword>
<dbReference type="InterPro" id="IPR027421">
    <property type="entry name" value="DNA_pol_lamdba_lyase_dom_sf"/>
</dbReference>
<comment type="subunit">
    <text evidence="16">Interacts with EME1.</text>
</comment>
<evidence type="ECO:0000256" key="13">
    <source>
        <dbReference type="ARBA" id="ARBA00023242"/>
    </source>
</evidence>
<evidence type="ECO:0000259" key="18">
    <source>
        <dbReference type="SMART" id="SM00891"/>
    </source>
</evidence>
<evidence type="ECO:0000256" key="10">
    <source>
        <dbReference type="ARBA" id="ARBA00022842"/>
    </source>
</evidence>
<dbReference type="SUPFAM" id="SSF52980">
    <property type="entry name" value="Restriction endonuclease-like"/>
    <property type="match status" value="1"/>
</dbReference>
<dbReference type="Pfam" id="PF02732">
    <property type="entry name" value="ERCC4"/>
    <property type="match status" value="1"/>
</dbReference>
<comment type="similarity">
    <text evidence="3 16">Belongs to the XPF family.</text>
</comment>
<comment type="function">
    <text evidence="15 16">Interacts with EME1 to form a DNA structure-specific endonuclease with substrate preference for branched DNA structures with a 5'-end at the branch nick. Typical substrates include 3'-flap structures, D-loops, replication forks and nicked Holliday junctions. May be required in mitosis for the processing of stalled or collapsed replication fork intermediates. May be required in meiosis for the repair of meiosis-specific double strand breaks subsequent to single-end invasion (SEI).</text>
</comment>
<keyword evidence="13 16" id="KW-0539">Nucleus</keyword>
<keyword evidence="14" id="KW-0469">Meiosis</keyword>
<dbReference type="Gene3D" id="1.10.150.110">
    <property type="entry name" value="DNA polymerase beta, N-terminal domain-like"/>
    <property type="match status" value="1"/>
</dbReference>
<keyword evidence="5 16" id="KW-0540">Nuclease</keyword>
<evidence type="ECO:0000256" key="8">
    <source>
        <dbReference type="ARBA" id="ARBA00022763"/>
    </source>
</evidence>
<dbReference type="EC" id="3.1.22.-" evidence="16"/>
<evidence type="ECO:0000256" key="2">
    <source>
        <dbReference type="ARBA" id="ARBA00004123"/>
    </source>
</evidence>
<dbReference type="GO" id="GO:0005634">
    <property type="term" value="C:nucleus"/>
    <property type="evidence" value="ECO:0007669"/>
    <property type="project" value="UniProtKB-SubCell"/>
</dbReference>
<dbReference type="GO" id="GO:0000727">
    <property type="term" value="P:double-strand break repair via break-induced replication"/>
    <property type="evidence" value="ECO:0007669"/>
    <property type="project" value="UniProtKB-UniRule"/>
</dbReference>
<feature type="compositionally biased region" description="Gly residues" evidence="17">
    <location>
        <begin position="785"/>
        <end position="803"/>
    </location>
</feature>
<dbReference type="PANTHER" id="PTHR13451:SF0">
    <property type="entry name" value="CROSSOVER JUNCTION ENDONUCLEASE MUS81"/>
    <property type="match status" value="1"/>
</dbReference>
<evidence type="ECO:0000256" key="12">
    <source>
        <dbReference type="ARBA" id="ARBA00023204"/>
    </source>
</evidence>
<evidence type="ECO:0000256" key="5">
    <source>
        <dbReference type="ARBA" id="ARBA00022722"/>
    </source>
</evidence>
<feature type="compositionally biased region" description="Polar residues" evidence="17">
    <location>
        <begin position="220"/>
        <end position="230"/>
    </location>
</feature>
<keyword evidence="10 16" id="KW-0460">Magnesium</keyword>
<evidence type="ECO:0000256" key="9">
    <source>
        <dbReference type="ARBA" id="ARBA00022801"/>
    </source>
</evidence>
<dbReference type="EMBL" id="KV428005">
    <property type="protein sequence ID" value="KZT44236.1"/>
    <property type="molecule type" value="Genomic_DNA"/>
</dbReference>
<accession>A0A166IZU3</accession>
<dbReference type="PANTHER" id="PTHR13451">
    <property type="entry name" value="CLASS II CROSSOVER JUNCTION ENDONUCLEASE MUS81"/>
    <property type="match status" value="1"/>
</dbReference>
<keyword evidence="11 16" id="KW-0233">DNA recombination</keyword>
<dbReference type="Pfam" id="PF14716">
    <property type="entry name" value="HHH_8"/>
    <property type="match status" value="1"/>
</dbReference>
<evidence type="ECO:0000256" key="17">
    <source>
        <dbReference type="SAM" id="MobiDB-lite"/>
    </source>
</evidence>
<dbReference type="InterPro" id="IPR042530">
    <property type="entry name" value="EME1/EME2_C"/>
</dbReference>
<dbReference type="Proteomes" id="UP000076798">
    <property type="component" value="Unassembled WGS sequence"/>
</dbReference>
<dbReference type="Gene3D" id="3.40.50.10130">
    <property type="match status" value="1"/>
</dbReference>
<keyword evidence="20" id="KW-1185">Reference proteome</keyword>
<feature type="region of interest" description="Disordered" evidence="17">
    <location>
        <begin position="332"/>
        <end position="368"/>
    </location>
</feature>
<dbReference type="SMART" id="SM00891">
    <property type="entry name" value="ERCC4"/>
    <property type="match status" value="1"/>
</dbReference>
<dbReference type="InterPro" id="IPR033309">
    <property type="entry name" value="Mus81"/>
</dbReference>
<sequence>MVPKDQILEWLLEWRDEAEEKGNKWNAHNKAYKSLLETPDDELYTIDDLIHVKFIGKNLLERIKKKMNGQEPVRRGQGKTSCHPLCEAKSISINLFAGGSSQSKGKGKRKSTEGDTQPAKRARTTSDDTSQAENRPPPRASGSRNAAAGPSVPKSSGRRYDFNSIAAGIEGLGFFTQEQDASGPVVATKTVTHRYDPNEILKSAQQKAPDPWETRLDNQPRPQTSTSSSEGAFKFNYLDTEDRRVDPSSKACVKIGAEGLLFKIEYQQSQASHPDCQRLVDKEPFASGKLIAAWLSEDDPLATPTCNGFTSPSVAERGSKPTAKKTLTELLAEEEAQRPRTNDPSRQLPLANNPRRQNTVVPQHGNGAADTLAVNREKLAQAALARRASNANSLTATKSDESANSILQRTHTAPSVLPSSSTKTSDPTPPPIPPIPRRATTQPTPVDAPVRAKANGKFKPAPRVSDFVPPPLAFQENEHAIHEAAGIGAGARPRLVDLNPTTFPSFDPIEIPPYDYEVYLVLDTREIKDQQNRDYIEDKLMKRGIKLLRKALALGDVTWVARRKSDGELFALDYILERKRLDDLCGSIKDGRFHDQKFRLGQSAITHVFYLVEEYDPAKFKEFFDLQINTALSQTLVIDNFIVQETRSLQFTIDYLVRLHEKIIQNHENETLRIIPPHMLKRHSYVALQKHLRSNPSIRTPHSSQFSQDPQQGVAPSYLISYADFDSLNSKSGLTTVRECWARMLLCIRGMSPEKVAMVIDRYPYPRALWEAFRAAEGREEGRGDLGLGDSEGGSLGDGGGDCMGQRSSRKGKARGKAESARELLCGLGEAKVASRRKIGQALSGQVYELFVS</sequence>
<evidence type="ECO:0000256" key="11">
    <source>
        <dbReference type="ARBA" id="ARBA00023172"/>
    </source>
</evidence>
<dbReference type="GO" id="GO:0048476">
    <property type="term" value="C:Holliday junction resolvase complex"/>
    <property type="evidence" value="ECO:0007669"/>
    <property type="project" value="UniProtKB-UniRule"/>
</dbReference>
<feature type="compositionally biased region" description="Pro residues" evidence="17">
    <location>
        <begin position="427"/>
        <end position="436"/>
    </location>
</feature>
<reference evidence="19 20" key="1">
    <citation type="journal article" date="2016" name="Mol. Biol. Evol.">
        <title>Comparative Genomics of Early-Diverging Mushroom-Forming Fungi Provides Insights into the Origins of Lignocellulose Decay Capabilities.</title>
        <authorList>
            <person name="Nagy L.G."/>
            <person name="Riley R."/>
            <person name="Tritt A."/>
            <person name="Adam C."/>
            <person name="Daum C."/>
            <person name="Floudas D."/>
            <person name="Sun H."/>
            <person name="Yadav J.S."/>
            <person name="Pangilinan J."/>
            <person name="Larsson K.H."/>
            <person name="Matsuura K."/>
            <person name="Barry K."/>
            <person name="Labutti K."/>
            <person name="Kuo R."/>
            <person name="Ohm R.A."/>
            <person name="Bhattacharya S.S."/>
            <person name="Shirouzu T."/>
            <person name="Yoshinaga Y."/>
            <person name="Martin F.M."/>
            <person name="Grigoriev I.V."/>
            <person name="Hibbett D.S."/>
        </authorList>
    </citation>
    <scope>NUCLEOTIDE SEQUENCE [LARGE SCALE GENOMIC DNA]</scope>
    <source>
        <strain evidence="19 20">HHB10207 ss-3</strain>
    </source>
</reference>
<protein>
    <recommendedName>
        <fullName evidence="4 16">Crossover junction endonuclease MUS81</fullName>
        <ecNumber evidence="16">3.1.22.-</ecNumber>
    </recommendedName>
</protein>
<feature type="region of interest" description="Disordered" evidence="17">
    <location>
        <begin position="197"/>
        <end position="233"/>
    </location>
</feature>
<dbReference type="SUPFAM" id="SSF47802">
    <property type="entry name" value="DNA polymerase beta, N-terminal domain-like"/>
    <property type="match status" value="1"/>
</dbReference>
<dbReference type="Gene3D" id="1.10.150.670">
    <property type="entry name" value="Crossover junction endonuclease EME1, DNA-binding domain"/>
    <property type="match status" value="1"/>
</dbReference>
<keyword evidence="9 16" id="KW-0378">Hydrolase</keyword>
<evidence type="ECO:0000256" key="14">
    <source>
        <dbReference type="ARBA" id="ARBA00023254"/>
    </source>
</evidence>
<dbReference type="InterPro" id="IPR006166">
    <property type="entry name" value="ERCC4_domain"/>
</dbReference>
<feature type="region of interest" description="Disordered" evidence="17">
    <location>
        <begin position="97"/>
        <end position="159"/>
    </location>
</feature>
<evidence type="ECO:0000256" key="16">
    <source>
        <dbReference type="RuleBase" id="RU369042"/>
    </source>
</evidence>
<dbReference type="CDD" id="cd20074">
    <property type="entry name" value="XPF_nuclease_Mus81"/>
    <property type="match status" value="1"/>
</dbReference>
<gene>
    <name evidence="19" type="ORF">SISSUDRAFT_344377</name>
</gene>
<dbReference type="InterPro" id="IPR011335">
    <property type="entry name" value="Restrct_endonuc-II-like"/>
</dbReference>
<dbReference type="InterPro" id="IPR010996">
    <property type="entry name" value="HHH_MUS81"/>
</dbReference>
<dbReference type="GO" id="GO:0048257">
    <property type="term" value="F:3'-flap endonuclease activity"/>
    <property type="evidence" value="ECO:0007669"/>
    <property type="project" value="TreeGrafter"/>
</dbReference>
<dbReference type="STRING" id="1314776.A0A166IZU3"/>
<evidence type="ECO:0000313" key="20">
    <source>
        <dbReference type="Proteomes" id="UP000076798"/>
    </source>
</evidence>
<comment type="cofactor">
    <cofactor evidence="1 16">
        <name>Mg(2+)</name>
        <dbReference type="ChEBI" id="CHEBI:18420"/>
    </cofactor>
</comment>
<dbReference type="GO" id="GO:0008821">
    <property type="term" value="F:crossover junction DNA endonuclease activity"/>
    <property type="evidence" value="ECO:0007669"/>
    <property type="project" value="UniProtKB-UniRule"/>
</dbReference>
<evidence type="ECO:0000313" key="19">
    <source>
        <dbReference type="EMBL" id="KZT44236.1"/>
    </source>
</evidence>
<feature type="region of interest" description="Disordered" evidence="17">
    <location>
        <begin position="781"/>
        <end position="816"/>
    </location>
</feature>
<dbReference type="GO" id="GO:0031573">
    <property type="term" value="P:mitotic intra-S DNA damage checkpoint signaling"/>
    <property type="evidence" value="ECO:0007669"/>
    <property type="project" value="TreeGrafter"/>
</dbReference>